<dbReference type="InterPro" id="IPR000866">
    <property type="entry name" value="AhpC/TSA"/>
</dbReference>
<evidence type="ECO:0000313" key="4">
    <source>
        <dbReference type="EMBL" id="SDU76668.1"/>
    </source>
</evidence>
<keyword evidence="5" id="KW-1185">Reference proteome</keyword>
<dbReference type="GO" id="GO:0016491">
    <property type="term" value="F:oxidoreductase activity"/>
    <property type="evidence" value="ECO:0007669"/>
    <property type="project" value="InterPro"/>
</dbReference>
<feature type="signal peptide" evidence="2">
    <location>
        <begin position="1"/>
        <end position="20"/>
    </location>
</feature>
<evidence type="ECO:0000256" key="1">
    <source>
        <dbReference type="SAM" id="MobiDB-lite"/>
    </source>
</evidence>
<dbReference type="Gene3D" id="3.40.30.10">
    <property type="entry name" value="Glutaredoxin"/>
    <property type="match status" value="1"/>
</dbReference>
<name>A0A1H2L7X6_9ACTN</name>
<dbReference type="Proteomes" id="UP000182977">
    <property type="component" value="Chromosome I"/>
</dbReference>
<evidence type="ECO:0000313" key="5">
    <source>
        <dbReference type="Proteomes" id="UP000182977"/>
    </source>
</evidence>
<feature type="region of interest" description="Disordered" evidence="1">
    <location>
        <begin position="27"/>
        <end position="63"/>
    </location>
</feature>
<sequence>MRPRSTALVGAVLLCLSACGSVDNGDELNASPPTASATTDPIPAATPEPTTPAPPAQTSPAAPAVALPEELDFTAPTVAGGTFEGASLLGRPAVLWFWAPWCPVCQREAPLIADLAGQYEGQVAFVGVAGLSGDLASMEDFIADGGVDAIPHIDDRDGDVYTRFEVTQQYDFGLVSADGTVEVIRGPLGEDEIVAAVERLAAG</sequence>
<gene>
    <name evidence="4" type="ORF">SAMN04488563_5277</name>
</gene>
<dbReference type="PANTHER" id="PTHR42852">
    <property type="entry name" value="THIOL:DISULFIDE INTERCHANGE PROTEIN DSBE"/>
    <property type="match status" value="1"/>
</dbReference>
<dbReference type="AlphaFoldDB" id="A0A1H2L7X6"/>
<dbReference type="InterPro" id="IPR050553">
    <property type="entry name" value="Thioredoxin_ResA/DsbE_sf"/>
</dbReference>
<feature type="compositionally biased region" description="Pro residues" evidence="1">
    <location>
        <begin position="44"/>
        <end position="57"/>
    </location>
</feature>
<proteinExistence type="predicted"/>
<keyword evidence="2" id="KW-0732">Signal</keyword>
<protein>
    <submittedName>
        <fullName evidence="4">AhpC/TSA family protein</fullName>
    </submittedName>
</protein>
<dbReference type="InterPro" id="IPR036249">
    <property type="entry name" value="Thioredoxin-like_sf"/>
</dbReference>
<feature type="chain" id="PRO_5038642267" evidence="2">
    <location>
        <begin position="21"/>
        <end position="203"/>
    </location>
</feature>
<dbReference type="SUPFAM" id="SSF52833">
    <property type="entry name" value="Thioredoxin-like"/>
    <property type="match status" value="1"/>
</dbReference>
<feature type="compositionally biased region" description="Low complexity" evidence="1">
    <location>
        <begin position="30"/>
        <end position="43"/>
    </location>
</feature>
<dbReference type="EMBL" id="LT629791">
    <property type="protein sequence ID" value="SDU76668.1"/>
    <property type="molecule type" value="Genomic_DNA"/>
</dbReference>
<dbReference type="STRING" id="419479.SAMN04488563_5277"/>
<dbReference type="GO" id="GO:0016209">
    <property type="term" value="F:antioxidant activity"/>
    <property type="evidence" value="ECO:0007669"/>
    <property type="project" value="InterPro"/>
</dbReference>
<dbReference type="RefSeq" id="WP_082155867.1">
    <property type="nucleotide sequence ID" value="NZ_LBMC01000099.1"/>
</dbReference>
<feature type="domain" description="Thioredoxin" evidence="3">
    <location>
        <begin position="56"/>
        <end position="202"/>
    </location>
</feature>
<dbReference type="Pfam" id="PF00578">
    <property type="entry name" value="AhpC-TSA"/>
    <property type="match status" value="1"/>
</dbReference>
<dbReference type="PROSITE" id="PS51352">
    <property type="entry name" value="THIOREDOXIN_2"/>
    <property type="match status" value="1"/>
</dbReference>
<evidence type="ECO:0000256" key="2">
    <source>
        <dbReference type="SAM" id="SignalP"/>
    </source>
</evidence>
<dbReference type="InterPro" id="IPR013766">
    <property type="entry name" value="Thioredoxin_domain"/>
</dbReference>
<accession>A0A1H2L7X6</accession>
<dbReference type="OrthoDB" id="9790194at2"/>
<reference evidence="5" key="1">
    <citation type="submission" date="2016-10" db="EMBL/GenBank/DDBJ databases">
        <authorList>
            <person name="Varghese N."/>
            <person name="Submissions S."/>
        </authorList>
    </citation>
    <scope>NUCLEOTIDE SEQUENCE [LARGE SCALE GENOMIC DNA]</scope>
    <source>
        <strain evidence="5">DSM 45079</strain>
    </source>
</reference>
<evidence type="ECO:0000259" key="3">
    <source>
        <dbReference type="PROSITE" id="PS51352"/>
    </source>
</evidence>
<dbReference type="PANTHER" id="PTHR42852:SF17">
    <property type="entry name" value="THIOREDOXIN-LIKE PROTEIN HI_1115"/>
    <property type="match status" value="1"/>
</dbReference>
<organism evidence="4 5">
    <name type="scientific">Jiangella alkaliphila</name>
    <dbReference type="NCBI Taxonomy" id="419479"/>
    <lineage>
        <taxon>Bacteria</taxon>
        <taxon>Bacillati</taxon>
        <taxon>Actinomycetota</taxon>
        <taxon>Actinomycetes</taxon>
        <taxon>Jiangellales</taxon>
        <taxon>Jiangellaceae</taxon>
        <taxon>Jiangella</taxon>
    </lineage>
</organism>